<organism evidence="1">
    <name type="scientific">Anguilla anguilla</name>
    <name type="common">European freshwater eel</name>
    <name type="synonym">Muraena anguilla</name>
    <dbReference type="NCBI Taxonomy" id="7936"/>
    <lineage>
        <taxon>Eukaryota</taxon>
        <taxon>Metazoa</taxon>
        <taxon>Chordata</taxon>
        <taxon>Craniata</taxon>
        <taxon>Vertebrata</taxon>
        <taxon>Euteleostomi</taxon>
        <taxon>Actinopterygii</taxon>
        <taxon>Neopterygii</taxon>
        <taxon>Teleostei</taxon>
        <taxon>Anguilliformes</taxon>
        <taxon>Anguillidae</taxon>
        <taxon>Anguilla</taxon>
    </lineage>
</organism>
<proteinExistence type="predicted"/>
<reference evidence="1" key="2">
    <citation type="journal article" date="2015" name="Fish Shellfish Immunol.">
        <title>Early steps in the European eel (Anguilla anguilla)-Vibrio vulnificus interaction in the gills: Role of the RtxA13 toxin.</title>
        <authorList>
            <person name="Callol A."/>
            <person name="Pajuelo D."/>
            <person name="Ebbesson L."/>
            <person name="Teles M."/>
            <person name="MacKenzie S."/>
            <person name="Amaro C."/>
        </authorList>
    </citation>
    <scope>NUCLEOTIDE SEQUENCE</scope>
</reference>
<dbReference type="AlphaFoldDB" id="A0A0E9PR79"/>
<name>A0A0E9PR79_ANGAN</name>
<accession>A0A0E9PR79</accession>
<sequence>MISACVSVSGSFSSCQCVRDFS</sequence>
<protein>
    <submittedName>
        <fullName evidence="1">Uncharacterized protein</fullName>
    </submittedName>
</protein>
<evidence type="ECO:0000313" key="1">
    <source>
        <dbReference type="EMBL" id="JAH06772.1"/>
    </source>
</evidence>
<dbReference type="EMBL" id="GBXM01101805">
    <property type="protein sequence ID" value="JAH06772.1"/>
    <property type="molecule type" value="Transcribed_RNA"/>
</dbReference>
<reference evidence="1" key="1">
    <citation type="submission" date="2014-11" db="EMBL/GenBank/DDBJ databases">
        <authorList>
            <person name="Amaro Gonzalez C."/>
        </authorList>
    </citation>
    <scope>NUCLEOTIDE SEQUENCE</scope>
</reference>